<feature type="signal peptide" evidence="2">
    <location>
        <begin position="1"/>
        <end position="16"/>
    </location>
</feature>
<feature type="chain" id="PRO_5001521516" evidence="2">
    <location>
        <begin position="17"/>
        <end position="206"/>
    </location>
</feature>
<proteinExistence type="evidence at transcript level"/>
<dbReference type="AlphaFoldDB" id="A0A023G1P7"/>
<keyword evidence="2" id="KW-0732">Signal</keyword>
<protein>
    <submittedName>
        <fullName evidence="3">Putative secreted protein</fullName>
    </submittedName>
</protein>
<keyword evidence="1" id="KW-1133">Transmembrane helix</keyword>
<keyword evidence="1" id="KW-0812">Transmembrane</keyword>
<evidence type="ECO:0000256" key="2">
    <source>
        <dbReference type="SAM" id="SignalP"/>
    </source>
</evidence>
<evidence type="ECO:0000256" key="1">
    <source>
        <dbReference type="SAM" id="Phobius"/>
    </source>
</evidence>
<evidence type="ECO:0000313" key="3">
    <source>
        <dbReference type="EMBL" id="JAC28116.1"/>
    </source>
</evidence>
<keyword evidence="1" id="KW-0472">Membrane</keyword>
<dbReference type="EMBL" id="GBBM01007302">
    <property type="protein sequence ID" value="JAC28116.1"/>
    <property type="molecule type" value="mRNA"/>
</dbReference>
<accession>A0A023G1P7</accession>
<organism evidence="3">
    <name type="scientific">Amblyomma triste</name>
    <name type="common">Neotropical tick</name>
    <dbReference type="NCBI Taxonomy" id="251400"/>
    <lineage>
        <taxon>Eukaryota</taxon>
        <taxon>Metazoa</taxon>
        <taxon>Ecdysozoa</taxon>
        <taxon>Arthropoda</taxon>
        <taxon>Chelicerata</taxon>
        <taxon>Arachnida</taxon>
        <taxon>Acari</taxon>
        <taxon>Parasitiformes</taxon>
        <taxon>Ixodida</taxon>
        <taxon>Ixodoidea</taxon>
        <taxon>Ixodidae</taxon>
        <taxon>Amblyomminae</taxon>
        <taxon>Amblyomma</taxon>
    </lineage>
</organism>
<feature type="transmembrane region" description="Helical" evidence="1">
    <location>
        <begin position="185"/>
        <end position="203"/>
    </location>
</feature>
<reference evidence="3" key="1">
    <citation type="submission" date="2014-03" db="EMBL/GenBank/DDBJ databases">
        <title>The sialotranscriptome of Amblyomma triste, Amblyomma parvum and Amblyomma cajennense ticks, uncovered by 454-based RNA-seq.</title>
        <authorList>
            <person name="Garcia G.R."/>
            <person name="Gardinassi L.G."/>
            <person name="Ribeiro J.M."/>
            <person name="Anatriello E."/>
            <person name="Ferreira B.R."/>
            <person name="Moreira H.N."/>
            <person name="Mafra C."/>
            <person name="Olegario M.M."/>
            <person name="Szabo P.J."/>
            <person name="Miranda-Santos I.K."/>
            <person name="Maruyama S.R."/>
        </authorList>
    </citation>
    <scope>NUCLEOTIDE SEQUENCE</scope>
    <source>
        <strain evidence="3">Mato Grasso do Sul</strain>
        <tissue evidence="3">Salivary glands</tissue>
    </source>
</reference>
<sequence length="206" mass="23462">MLLLLAFLQVVASAQGQDPCSWEAIKTCYRELAPKVRDELHPDEQGNINDEELERECRELPSRSDCYNELSLCSDDVKTNASFLEEGYKQLRDFTCDKDALKGLYKLVPCVDVHIMKECRRKYLPDALKEQVDECREASLYTTCTEETARQSCPKEYDEFRASFKRLSAAVQMLLGCERSSQATLVPHTIIVGLAAVILLLRVKET</sequence>
<name>A0A023G1P7_AMBTT</name>